<dbReference type="PROSITE" id="PS51296">
    <property type="entry name" value="RIESKE"/>
    <property type="match status" value="1"/>
</dbReference>
<sequence>MADALRLCAEAEVPEGEGRRVETEIGDFAVFRLDGAFFVLANACSHGPGHLGLSPVEGGEVVCEAHRGRFDIRTGRATRLPCREAVQVWDAVLRDGAVWIDPARGRVED</sequence>
<gene>
    <name evidence="2" type="ORF">JJQ90_25775</name>
</gene>
<accession>A0ABS6HGR6</accession>
<name>A0ABS6HGR6_9PROT</name>
<comment type="caution">
    <text evidence="2">The sequence shown here is derived from an EMBL/GenBank/DDBJ whole genome shotgun (WGS) entry which is preliminary data.</text>
</comment>
<keyword evidence="3" id="KW-1185">Reference proteome</keyword>
<evidence type="ECO:0000313" key="3">
    <source>
        <dbReference type="Proteomes" id="UP000689967"/>
    </source>
</evidence>
<evidence type="ECO:0000259" key="1">
    <source>
        <dbReference type="PROSITE" id="PS51296"/>
    </source>
</evidence>
<dbReference type="RefSeq" id="WP_216879179.1">
    <property type="nucleotide sequence ID" value="NZ_JAERQM010000012.1"/>
</dbReference>
<evidence type="ECO:0000313" key="2">
    <source>
        <dbReference type="EMBL" id="MBU8547153.1"/>
    </source>
</evidence>
<dbReference type="CDD" id="cd03528">
    <property type="entry name" value="Rieske_RO_ferredoxin"/>
    <property type="match status" value="1"/>
</dbReference>
<dbReference type="EMBL" id="JAERQM010000012">
    <property type="protein sequence ID" value="MBU8547153.1"/>
    <property type="molecule type" value="Genomic_DNA"/>
</dbReference>
<protein>
    <submittedName>
        <fullName evidence="2">Non-heme iron oxygenase ferredoxin subunit</fullName>
    </submittedName>
</protein>
<dbReference type="Proteomes" id="UP000689967">
    <property type="component" value="Unassembled WGS sequence"/>
</dbReference>
<dbReference type="InterPro" id="IPR017941">
    <property type="entry name" value="Rieske_2Fe-2S"/>
</dbReference>
<proteinExistence type="predicted"/>
<dbReference type="Pfam" id="PF00355">
    <property type="entry name" value="Rieske"/>
    <property type="match status" value="1"/>
</dbReference>
<organism evidence="2 3">
    <name type="scientific">Falsiroseomonas oleicola</name>
    <dbReference type="NCBI Taxonomy" id="2801474"/>
    <lineage>
        <taxon>Bacteria</taxon>
        <taxon>Pseudomonadati</taxon>
        <taxon>Pseudomonadota</taxon>
        <taxon>Alphaproteobacteria</taxon>
        <taxon>Acetobacterales</taxon>
        <taxon>Roseomonadaceae</taxon>
        <taxon>Falsiroseomonas</taxon>
    </lineage>
</organism>
<reference evidence="2 3" key="1">
    <citation type="submission" date="2021-01" db="EMBL/GenBank/DDBJ databases">
        <title>Roseomonas sp. nov, a bacterium isolated from an oil production mixture in Yumen Oilfield.</title>
        <authorList>
            <person name="Wu D."/>
        </authorList>
    </citation>
    <scope>NUCLEOTIDE SEQUENCE [LARGE SCALE GENOMIC DNA]</scope>
    <source>
        <strain evidence="2 3">ROY-5-3</strain>
    </source>
</reference>
<feature type="domain" description="Rieske" evidence="1">
    <location>
        <begin position="5"/>
        <end position="100"/>
    </location>
</feature>